<gene>
    <name evidence="6" type="ORF">ISU02_14745</name>
</gene>
<dbReference type="Proteomes" id="UP000614200">
    <property type="component" value="Unassembled WGS sequence"/>
</dbReference>
<sequence>MDEMMIFGIVSNAGNAKGFAYEAIEAAENNEFEKAEALLKEGHKALGEAHKAQTDMIYAEAQGDHVEFNIILVHAQDHLMTAMTELNMAEKFIKLYRRMEEQCGGSK</sequence>
<keyword evidence="7" id="KW-1185">Reference proteome</keyword>
<dbReference type="SUPFAM" id="SSF46973">
    <property type="entry name" value="Enzyme IIa from lactose specific PTS, IIa-lac"/>
    <property type="match status" value="1"/>
</dbReference>
<reference evidence="6 7" key="1">
    <citation type="submission" date="2020-11" db="EMBL/GenBank/DDBJ databases">
        <title>Fusibacter basophilias sp. nov.</title>
        <authorList>
            <person name="Qiu D."/>
        </authorList>
    </citation>
    <scope>NUCLEOTIDE SEQUENCE [LARGE SCALE GENOMIC DNA]</scope>
    <source>
        <strain evidence="6 7">Q10-2</strain>
    </source>
</reference>
<dbReference type="PANTHER" id="PTHR34382">
    <property type="entry name" value="PTS SYSTEM N,N'-DIACETYLCHITOBIOSE-SPECIFIC EIIA COMPONENT"/>
    <property type="match status" value="1"/>
</dbReference>
<dbReference type="CDD" id="cd00215">
    <property type="entry name" value="PTS_IIA_lac"/>
    <property type="match status" value="1"/>
</dbReference>
<accession>A0ABR9ZWY2</accession>
<dbReference type="PIRSF" id="PIRSF000699">
    <property type="entry name" value="PTS_IILac_III"/>
    <property type="match status" value="1"/>
</dbReference>
<evidence type="ECO:0000256" key="4">
    <source>
        <dbReference type="ARBA" id="ARBA00022683"/>
    </source>
</evidence>
<proteinExistence type="predicted"/>
<keyword evidence="1" id="KW-0813">Transport</keyword>
<dbReference type="InterPro" id="IPR003188">
    <property type="entry name" value="PTS_IIA_lac/cel"/>
</dbReference>
<keyword evidence="2" id="KW-0762">Sugar transport</keyword>
<dbReference type="PANTHER" id="PTHR34382:SF7">
    <property type="entry name" value="PTS SYSTEM N,N'-DIACETYLCHITOBIOSE-SPECIFIC EIIA COMPONENT"/>
    <property type="match status" value="1"/>
</dbReference>
<dbReference type="Gene3D" id="1.20.58.80">
    <property type="entry name" value="Phosphotransferase system, lactose/cellobiose-type IIA subunit"/>
    <property type="match status" value="1"/>
</dbReference>
<evidence type="ECO:0000256" key="2">
    <source>
        <dbReference type="ARBA" id="ARBA00022597"/>
    </source>
</evidence>
<evidence type="ECO:0000256" key="1">
    <source>
        <dbReference type="ARBA" id="ARBA00022448"/>
    </source>
</evidence>
<keyword evidence="3" id="KW-0808">Transferase</keyword>
<evidence type="ECO:0000256" key="3">
    <source>
        <dbReference type="ARBA" id="ARBA00022679"/>
    </source>
</evidence>
<evidence type="ECO:0000313" key="6">
    <source>
        <dbReference type="EMBL" id="MBF4694365.1"/>
    </source>
</evidence>
<dbReference type="InterPro" id="IPR036542">
    <property type="entry name" value="PTS_IIA_lac/cel_sf"/>
</dbReference>
<dbReference type="Pfam" id="PF02255">
    <property type="entry name" value="PTS_IIA"/>
    <property type="match status" value="1"/>
</dbReference>
<protein>
    <submittedName>
        <fullName evidence="6">PTS lactose/cellobiose transporter subunit IIA</fullName>
    </submittedName>
</protein>
<dbReference type="EMBL" id="JADKNH010000009">
    <property type="protein sequence ID" value="MBF4694365.1"/>
    <property type="molecule type" value="Genomic_DNA"/>
</dbReference>
<comment type="caution">
    <text evidence="6">The sequence shown here is derived from an EMBL/GenBank/DDBJ whole genome shotgun (WGS) entry which is preliminary data.</text>
</comment>
<feature type="modified residue" description="Phosphohistidine; by HPr" evidence="5">
    <location>
        <position position="74"/>
    </location>
</feature>
<keyword evidence="4" id="KW-0598">Phosphotransferase system</keyword>
<organism evidence="6 7">
    <name type="scientific">Fusibacter ferrireducens</name>
    <dbReference type="NCBI Taxonomy" id="2785058"/>
    <lineage>
        <taxon>Bacteria</taxon>
        <taxon>Bacillati</taxon>
        <taxon>Bacillota</taxon>
        <taxon>Clostridia</taxon>
        <taxon>Eubacteriales</taxon>
        <taxon>Eubacteriales Family XII. Incertae Sedis</taxon>
        <taxon>Fusibacter</taxon>
    </lineage>
</organism>
<evidence type="ECO:0000313" key="7">
    <source>
        <dbReference type="Proteomes" id="UP000614200"/>
    </source>
</evidence>
<name>A0ABR9ZWY2_9FIRM</name>
<evidence type="ECO:0000256" key="5">
    <source>
        <dbReference type="PROSITE-ProRule" id="PRU00418"/>
    </source>
</evidence>
<dbReference type="PROSITE" id="PS51095">
    <property type="entry name" value="PTS_EIIA_TYPE_3"/>
    <property type="match status" value="1"/>
</dbReference>